<dbReference type="CDD" id="cd09895">
    <property type="entry name" value="NGN_SP_UpxY"/>
    <property type="match status" value="1"/>
</dbReference>
<dbReference type="InterPro" id="IPR008991">
    <property type="entry name" value="Translation_prot_SH3-like_sf"/>
</dbReference>
<evidence type="ECO:0000256" key="1">
    <source>
        <dbReference type="ARBA" id="ARBA00023163"/>
    </source>
</evidence>
<dbReference type="EMBL" id="JACEFB010000004">
    <property type="protein sequence ID" value="MBA2226050.1"/>
    <property type="molecule type" value="Genomic_DNA"/>
</dbReference>
<feature type="domain" description="NusG-like N-terminal" evidence="3">
    <location>
        <begin position="18"/>
        <end position="73"/>
    </location>
</feature>
<dbReference type="Gene3D" id="3.30.70.940">
    <property type="entry name" value="NusG, N-terminal domain"/>
    <property type="match status" value="1"/>
</dbReference>
<dbReference type="Pfam" id="PF00467">
    <property type="entry name" value="KOW"/>
    <property type="match status" value="1"/>
</dbReference>
<feature type="domain" description="KOW" evidence="2">
    <location>
        <begin position="128"/>
        <end position="155"/>
    </location>
</feature>
<evidence type="ECO:0000259" key="3">
    <source>
        <dbReference type="Pfam" id="PF02357"/>
    </source>
</evidence>
<gene>
    <name evidence="4" type="ORF">H0921_07730</name>
</gene>
<dbReference type="SUPFAM" id="SSF82679">
    <property type="entry name" value="N-utilization substance G protein NusG, N-terminal domain"/>
    <property type="match status" value="1"/>
</dbReference>
<dbReference type="AlphaFoldDB" id="A0A7V8VDJ7"/>
<dbReference type="SUPFAM" id="SSF50104">
    <property type="entry name" value="Translation proteins SH3-like domain"/>
    <property type="match status" value="1"/>
</dbReference>
<organism evidence="4 5">
    <name type="scientific">Thermogemmata fonticola</name>
    <dbReference type="NCBI Taxonomy" id="2755323"/>
    <lineage>
        <taxon>Bacteria</taxon>
        <taxon>Pseudomonadati</taxon>
        <taxon>Planctomycetota</taxon>
        <taxon>Planctomycetia</taxon>
        <taxon>Gemmatales</taxon>
        <taxon>Gemmataceae</taxon>
        <taxon>Thermogemmata</taxon>
    </lineage>
</organism>
<evidence type="ECO:0000313" key="5">
    <source>
        <dbReference type="Proteomes" id="UP000542342"/>
    </source>
</evidence>
<proteinExistence type="predicted"/>
<dbReference type="InterPro" id="IPR006645">
    <property type="entry name" value="NGN-like_dom"/>
</dbReference>
<dbReference type="GO" id="GO:0006354">
    <property type="term" value="P:DNA-templated transcription elongation"/>
    <property type="evidence" value="ECO:0007669"/>
    <property type="project" value="InterPro"/>
</dbReference>
<evidence type="ECO:0000259" key="2">
    <source>
        <dbReference type="Pfam" id="PF00467"/>
    </source>
</evidence>
<name>A0A7V8VDJ7_9BACT</name>
<keyword evidence="1" id="KW-0804">Transcription</keyword>
<evidence type="ECO:0000313" key="4">
    <source>
        <dbReference type="EMBL" id="MBA2226050.1"/>
    </source>
</evidence>
<dbReference type="InterPro" id="IPR005824">
    <property type="entry name" value="KOW"/>
</dbReference>
<dbReference type="RefSeq" id="WP_194537484.1">
    <property type="nucleotide sequence ID" value="NZ_JACEFB010000004.1"/>
</dbReference>
<keyword evidence="5" id="KW-1185">Reference proteome</keyword>
<comment type="caution">
    <text evidence="4">The sequence shown here is derived from an EMBL/GenBank/DDBJ whole genome shotgun (WGS) entry which is preliminary data.</text>
</comment>
<dbReference type="InterPro" id="IPR036735">
    <property type="entry name" value="NGN_dom_sf"/>
</dbReference>
<dbReference type="Pfam" id="PF02357">
    <property type="entry name" value="NusG"/>
    <property type="match status" value="1"/>
</dbReference>
<reference evidence="4 5" key="1">
    <citation type="submission" date="2020-07" db="EMBL/GenBank/DDBJ databases">
        <title>Thermogemmata thermophila gen. nov., sp. nov., a novel moderate thermophilic planctomycete from a Kamchatka hot spring.</title>
        <authorList>
            <person name="Elcheninov A.G."/>
            <person name="Podosokorskaya O.A."/>
            <person name="Kovaleva O.L."/>
            <person name="Novikov A."/>
            <person name="Bonch-Osmolovskaya E.A."/>
            <person name="Toshchakov S.V."/>
            <person name="Kublanov I.V."/>
        </authorList>
    </citation>
    <scope>NUCLEOTIDE SEQUENCE [LARGE SCALE GENOMIC DNA]</scope>
    <source>
        <strain evidence="4 5">2918</strain>
    </source>
</reference>
<dbReference type="CDD" id="cd06091">
    <property type="entry name" value="KOW_NusG"/>
    <property type="match status" value="1"/>
</dbReference>
<accession>A0A7V8VDJ7</accession>
<dbReference type="Proteomes" id="UP000542342">
    <property type="component" value="Unassembled WGS sequence"/>
</dbReference>
<sequence length="180" mass="20502">MIPTEGPKLVELVRAVERWAALRTAARWEKSLAQALEQAGVPVFLPLLTRWTSSQGRRRESLVPLFSGYLFVSEPDFLGNPRVLAVTRRKVAQVLRPPDPRRLQTELLDLAQLLSERRLVQERLIAQVGDVVRILGGPLQGFLGRVVRLKPNRWALVLEISFLGLRLEAEVDERWVEKVD</sequence>
<protein>
    <submittedName>
        <fullName evidence="4">KOW motif-containing protein</fullName>
    </submittedName>
</protein>